<dbReference type="OrthoDB" id="2384430at2759"/>
<reference evidence="1 2" key="1">
    <citation type="journal article" date="2019" name="Environ. Microbiol.">
        <title>At the nexus of three kingdoms: the genome of the mycorrhizal fungus Gigaspora margarita provides insights into plant, endobacterial and fungal interactions.</title>
        <authorList>
            <person name="Venice F."/>
            <person name="Ghignone S."/>
            <person name="Salvioli di Fossalunga A."/>
            <person name="Amselem J."/>
            <person name="Novero M."/>
            <person name="Xianan X."/>
            <person name="Sedzielewska Toro K."/>
            <person name="Morin E."/>
            <person name="Lipzen A."/>
            <person name="Grigoriev I.V."/>
            <person name="Henrissat B."/>
            <person name="Martin F.M."/>
            <person name="Bonfante P."/>
        </authorList>
    </citation>
    <scope>NUCLEOTIDE SEQUENCE [LARGE SCALE GENOMIC DNA]</scope>
    <source>
        <strain evidence="1 2">BEG34</strain>
    </source>
</reference>
<comment type="caution">
    <text evidence="1">The sequence shown here is derived from an EMBL/GenBank/DDBJ whole genome shotgun (WGS) entry which is preliminary data.</text>
</comment>
<evidence type="ECO:0000313" key="2">
    <source>
        <dbReference type="Proteomes" id="UP000439903"/>
    </source>
</evidence>
<evidence type="ECO:0000313" key="1">
    <source>
        <dbReference type="EMBL" id="KAF0463776.1"/>
    </source>
</evidence>
<dbReference type="SMART" id="SM00671">
    <property type="entry name" value="SEL1"/>
    <property type="match status" value="2"/>
</dbReference>
<accession>A0A8H3XI68</accession>
<proteinExistence type="predicted"/>
<dbReference type="EMBL" id="WTPW01000999">
    <property type="protein sequence ID" value="KAF0463776.1"/>
    <property type="molecule type" value="Genomic_DNA"/>
</dbReference>
<organism evidence="1 2">
    <name type="scientific">Gigaspora margarita</name>
    <dbReference type="NCBI Taxonomy" id="4874"/>
    <lineage>
        <taxon>Eukaryota</taxon>
        <taxon>Fungi</taxon>
        <taxon>Fungi incertae sedis</taxon>
        <taxon>Mucoromycota</taxon>
        <taxon>Glomeromycotina</taxon>
        <taxon>Glomeromycetes</taxon>
        <taxon>Diversisporales</taxon>
        <taxon>Gigasporaceae</taxon>
        <taxon>Gigaspora</taxon>
    </lineage>
</organism>
<protein>
    <submittedName>
        <fullName evidence="1">HCP-like protein</fullName>
    </submittedName>
</protein>
<dbReference type="InterPro" id="IPR011990">
    <property type="entry name" value="TPR-like_helical_dom_sf"/>
</dbReference>
<dbReference type="InterPro" id="IPR006597">
    <property type="entry name" value="Sel1-like"/>
</dbReference>
<keyword evidence="2" id="KW-1185">Reference proteome</keyword>
<gene>
    <name evidence="1" type="ORF">F8M41_026585</name>
</gene>
<dbReference type="Proteomes" id="UP000439903">
    <property type="component" value="Unassembled WGS sequence"/>
</dbReference>
<dbReference type="Gene3D" id="1.25.40.10">
    <property type="entry name" value="Tetratricopeptide repeat domain"/>
    <property type="match status" value="1"/>
</dbReference>
<dbReference type="Pfam" id="PF08238">
    <property type="entry name" value="Sel1"/>
    <property type="match status" value="2"/>
</dbReference>
<dbReference type="SUPFAM" id="SSF81901">
    <property type="entry name" value="HCP-like"/>
    <property type="match status" value="1"/>
</dbReference>
<sequence length="159" mass="18762">MYNNFVFKERRNFNKYSEIRLAIEKKNRNFLKNSYQINESITYWYAFYLYEGIGGFKDKDKASELYKVAADKGNASAQLRYAFAIKDEDIPTFIKYLDLSVKNGNSMVQCNLGYIYFYSKYNIQVDKKEGKKLLISAANKKDAEAIELCRKENINYLDY</sequence>
<dbReference type="AlphaFoldDB" id="A0A8H3XI68"/>
<name>A0A8H3XI68_GIGMA</name>